<sequence>MASTTSPLPSNYPLQVTVTPAQSSFFAGEELRCLITFTNLRQPVPQSQPLPSTSRFPADSWQQAGRAASHAFPSSQGHGHGRSQTIDLRKPPPGKPAKGAGSREYGDDDDHDDDDSLDGPVDGNALPSRKRIIGRNATPMKPSRNASGSASTTKHAKSASMAFLGKGPPLLSPTSPVRPQYDRAESLSRPSSSSRGASVSFDDSFTSSSPAASRPGSRKPSSTIHAAHPHSRKKSVIQVQNEDLSAAFELHGASNGNGGNGHTLYAQSANPSEVIEASGFYNLGRNDTMDSVVRDQLTHWSRGAAQPRLSISGPSSSPLAPNGSSSSSATNSPLFPHQKARLAPGTEVVYWSFAQFSGSYEIDESMIKPAEFEDVKRRLAYGGGIASPNPSGTPRLMGGGDLGYADGSGAAFESASTGWGAYLRSALGSGLSIPAGRHRRTGSTMLDSSNKTMTSKTIPLFSSPPSILSVDLHLPPGASKTYSFTLRLPADLPPSYYGKSVKFTYELVVGTNRLDAGEGAVHVGNQRSRLIKIPLRIYNYVGVEGARPWFDLTNPIVVLRDEAVVREEADGAAGGAGKDEKPLPSALVAPDGQDASVGRKKMRERQRGKKALKAYAASLLASYDEDFFASQRLRRGSGTSAAPGGGLLGAGSVADDGSGQSCKAAIEIISRNSQKVSYDISKDGSIAAVLTLIKSKYRLGDTILGVVSINRPTAATATASTPRVVRIAALLESYEEVEPTLATLPSARSMRMTRKVHAEHHESTLGLGQTSFQLPIPSGASPDFETSGVKLHWTVRISFLTSITTSPSPSTPSSDTVRPPPSTSYLIPCPPDGYSLYHTSYRAAPSLCGPSDNADGKETRLEIVECAVPVSVLPNSTRFKARPVSFAA</sequence>
<feature type="region of interest" description="Disordered" evidence="1">
    <location>
        <begin position="570"/>
        <end position="603"/>
    </location>
</feature>
<dbReference type="Gene3D" id="2.60.40.640">
    <property type="match status" value="1"/>
</dbReference>
<dbReference type="PANTHER" id="PTHR12507">
    <property type="entry name" value="REDUCED GROWTH PHENOTYPE 1 RGP1, YEAST -RELATED"/>
    <property type="match status" value="1"/>
</dbReference>
<dbReference type="AlphaFoldDB" id="A0A316UTH7"/>
<dbReference type="RefSeq" id="XP_025363201.1">
    <property type="nucleotide sequence ID" value="XM_025507724.1"/>
</dbReference>
<feature type="compositionally biased region" description="Low complexity" evidence="1">
    <location>
        <begin position="146"/>
        <end position="162"/>
    </location>
</feature>
<dbReference type="Pfam" id="PF08737">
    <property type="entry name" value="Rgp1"/>
    <property type="match status" value="1"/>
</dbReference>
<keyword evidence="3" id="KW-1185">Reference proteome</keyword>
<dbReference type="InterPro" id="IPR014848">
    <property type="entry name" value="Rgp1"/>
</dbReference>
<feature type="compositionally biased region" description="Polar residues" evidence="1">
    <location>
        <begin position="72"/>
        <end position="86"/>
    </location>
</feature>
<evidence type="ECO:0000313" key="3">
    <source>
        <dbReference type="Proteomes" id="UP000245884"/>
    </source>
</evidence>
<dbReference type="STRING" id="1569628.A0A316UTH7"/>
<accession>A0A316UTH7</accession>
<evidence type="ECO:0000256" key="1">
    <source>
        <dbReference type="SAM" id="MobiDB-lite"/>
    </source>
</evidence>
<feature type="compositionally biased region" description="Acidic residues" evidence="1">
    <location>
        <begin position="106"/>
        <end position="117"/>
    </location>
</feature>
<dbReference type="Proteomes" id="UP000245884">
    <property type="component" value="Unassembled WGS sequence"/>
</dbReference>
<feature type="compositionally biased region" description="Polar residues" evidence="1">
    <location>
        <begin position="40"/>
        <end position="63"/>
    </location>
</feature>
<dbReference type="OrthoDB" id="1918at2759"/>
<reference evidence="2 3" key="1">
    <citation type="journal article" date="2018" name="Mol. Biol. Evol.">
        <title>Broad Genomic Sampling Reveals a Smut Pathogenic Ancestry of the Fungal Clade Ustilaginomycotina.</title>
        <authorList>
            <person name="Kijpornyongpan T."/>
            <person name="Mondo S.J."/>
            <person name="Barry K."/>
            <person name="Sandor L."/>
            <person name="Lee J."/>
            <person name="Lipzen A."/>
            <person name="Pangilinan J."/>
            <person name="LaButti K."/>
            <person name="Hainaut M."/>
            <person name="Henrissat B."/>
            <person name="Grigoriev I.V."/>
            <person name="Spatafora J.W."/>
            <person name="Aime M.C."/>
        </authorList>
    </citation>
    <scope>NUCLEOTIDE SEQUENCE [LARGE SCALE GENOMIC DNA]</scope>
    <source>
        <strain evidence="2 3">MCA 5214</strain>
    </source>
</reference>
<protein>
    <submittedName>
        <fullName evidence="2">Rgp1-domain-containing protein</fullName>
    </submittedName>
</protein>
<gene>
    <name evidence="2" type="ORF">BDZ90DRAFT_251210</name>
</gene>
<proteinExistence type="predicted"/>
<feature type="compositionally biased region" description="Low complexity" evidence="1">
    <location>
        <begin position="312"/>
        <end position="334"/>
    </location>
</feature>
<feature type="compositionally biased region" description="Low complexity" evidence="1">
    <location>
        <begin position="187"/>
        <end position="222"/>
    </location>
</feature>
<dbReference type="InterPro" id="IPR014752">
    <property type="entry name" value="Arrestin-like_C"/>
</dbReference>
<name>A0A316UTH7_9BASI</name>
<dbReference type="GeneID" id="37029547"/>
<feature type="region of interest" description="Disordered" evidence="1">
    <location>
        <begin position="304"/>
        <end position="337"/>
    </location>
</feature>
<organism evidence="2 3">
    <name type="scientific">Jaminaea rosea</name>
    <dbReference type="NCBI Taxonomy" id="1569628"/>
    <lineage>
        <taxon>Eukaryota</taxon>
        <taxon>Fungi</taxon>
        <taxon>Dikarya</taxon>
        <taxon>Basidiomycota</taxon>
        <taxon>Ustilaginomycotina</taxon>
        <taxon>Exobasidiomycetes</taxon>
        <taxon>Microstromatales</taxon>
        <taxon>Microstromatales incertae sedis</taxon>
        <taxon>Jaminaea</taxon>
    </lineage>
</organism>
<dbReference type="EMBL" id="KZ819665">
    <property type="protein sequence ID" value="PWN28589.1"/>
    <property type="molecule type" value="Genomic_DNA"/>
</dbReference>
<feature type="region of interest" description="Disordered" evidence="1">
    <location>
        <begin position="40"/>
        <end position="236"/>
    </location>
</feature>
<evidence type="ECO:0000313" key="2">
    <source>
        <dbReference type="EMBL" id="PWN28589.1"/>
    </source>
</evidence>